<dbReference type="Proteomes" id="UP000567885">
    <property type="component" value="Unassembled WGS sequence"/>
</dbReference>
<dbReference type="EMBL" id="JAAGWQ010000132">
    <property type="protein sequence ID" value="KAF5664706.1"/>
    <property type="molecule type" value="Genomic_DNA"/>
</dbReference>
<dbReference type="Pfam" id="PF14269">
    <property type="entry name" value="Arylsulfotran_2"/>
    <property type="match status" value="1"/>
</dbReference>
<reference evidence="1 2" key="1">
    <citation type="submission" date="2020-05" db="EMBL/GenBank/DDBJ databases">
        <title>Identification and distribution of gene clusters putatively required for synthesis of sphingolipid metabolism inhibitors in phylogenetically diverse species of the filamentous fungus Fusarium.</title>
        <authorList>
            <person name="Kim H.-S."/>
            <person name="Busman M."/>
            <person name="Brown D.W."/>
            <person name="Divon H."/>
            <person name="Uhlig S."/>
            <person name="Proctor R.H."/>
        </authorList>
    </citation>
    <scope>NUCLEOTIDE SEQUENCE [LARGE SCALE GENOMIC DNA]</scope>
    <source>
        <strain evidence="1 2">NRRL 20693</strain>
    </source>
</reference>
<evidence type="ECO:0000313" key="2">
    <source>
        <dbReference type="Proteomes" id="UP000567885"/>
    </source>
</evidence>
<keyword evidence="2" id="KW-1185">Reference proteome</keyword>
<dbReference type="PANTHER" id="PTHR35340:SF9">
    <property type="entry name" value="ASST-DOMAIN-CONTAINING PROTEIN"/>
    <property type="match status" value="1"/>
</dbReference>
<evidence type="ECO:0008006" key="3">
    <source>
        <dbReference type="Google" id="ProtNLM"/>
    </source>
</evidence>
<dbReference type="InterPro" id="IPR053143">
    <property type="entry name" value="Arylsulfate_ST"/>
</dbReference>
<dbReference type="SUPFAM" id="SSF63829">
    <property type="entry name" value="Calcium-dependent phosphotriesterase"/>
    <property type="match status" value="1"/>
</dbReference>
<gene>
    <name evidence="1" type="ORF">FHETE_6977</name>
</gene>
<name>A0A8H5T4X6_FUSHE</name>
<accession>A0A8H5T4X6</accession>
<dbReference type="PANTHER" id="PTHR35340">
    <property type="entry name" value="PQQ ENZYME REPEAT PROTEIN-RELATED"/>
    <property type="match status" value="1"/>
</dbReference>
<sequence>MDSFKIFVSAVAVIAVFTLLAAADTRYRSRPDLSPPTLNITIPCHDNCSDGYLFVAPFTGYEDPVNHGPLQGAPYILTSTGDLVWSGFTYFSIWAGNFQAAKWKGKPVLFSFEGAHNSLHGHGHGHHTFLDQDYQNIRELRAGNHMISDKHEFIVLNETTALFQIYHPLQKNLALYGGTAEQTWIVDARFQEMNIETGEVLFEWASLEHVSPNETALPLPLGQAGIGHNSSTAWDYFHINSITKGDDGHYLLSARHASTIYKINGTDGSIIWQLGGHSSDFELGPNVTFGFQHHARYLQGGVGKSTEIISLFDNSVYGSESGGGGDKEVHLFPYSRGKYIKLDHEAHIATLELAFLPPQGPILAKSQGSLQTLPNRNVLINWGSEGQITEYSPSGEPIFHAYLDSGLLQDKLQNYRAFRYEWTGHSPETLAVFAEECEGGVIKVYVSWNGDTRTVVWKVFWAETTLYGETVQRSKTHVKTGFETTIQLPVVASRLGSIFVKALDADGQVLQASEGVRAELAYWLEPQGTPLVRPSYLGQQVMNEDL</sequence>
<protein>
    <recommendedName>
        <fullName evidence="3">ASST-domain-containing protein</fullName>
    </recommendedName>
</protein>
<dbReference type="InterPro" id="IPR039535">
    <property type="entry name" value="ASST-like"/>
</dbReference>
<dbReference type="OrthoDB" id="5427350at2759"/>
<organism evidence="1 2">
    <name type="scientific">Fusarium heterosporum</name>
    <dbReference type="NCBI Taxonomy" id="42747"/>
    <lineage>
        <taxon>Eukaryota</taxon>
        <taxon>Fungi</taxon>
        <taxon>Dikarya</taxon>
        <taxon>Ascomycota</taxon>
        <taxon>Pezizomycotina</taxon>
        <taxon>Sordariomycetes</taxon>
        <taxon>Hypocreomycetidae</taxon>
        <taxon>Hypocreales</taxon>
        <taxon>Nectriaceae</taxon>
        <taxon>Fusarium</taxon>
        <taxon>Fusarium heterosporum species complex</taxon>
    </lineage>
</organism>
<proteinExistence type="predicted"/>
<comment type="caution">
    <text evidence="1">The sequence shown here is derived from an EMBL/GenBank/DDBJ whole genome shotgun (WGS) entry which is preliminary data.</text>
</comment>
<evidence type="ECO:0000313" key="1">
    <source>
        <dbReference type="EMBL" id="KAF5664706.1"/>
    </source>
</evidence>
<dbReference type="AlphaFoldDB" id="A0A8H5T4X6"/>